<evidence type="ECO:0000313" key="2">
    <source>
        <dbReference type="EMBL" id="TCO73597.1"/>
    </source>
</evidence>
<accession>A0A4R2KM23</accession>
<gene>
    <name evidence="2" type="ORF">EV655_102362</name>
</gene>
<organism evidence="2 3">
    <name type="scientific">Rhodovulum euryhalinum</name>
    <dbReference type="NCBI Taxonomy" id="35805"/>
    <lineage>
        <taxon>Bacteria</taxon>
        <taxon>Pseudomonadati</taxon>
        <taxon>Pseudomonadota</taxon>
        <taxon>Alphaproteobacteria</taxon>
        <taxon>Rhodobacterales</taxon>
        <taxon>Paracoccaceae</taxon>
        <taxon>Rhodovulum</taxon>
    </lineage>
</organism>
<dbReference type="InterPro" id="IPR040704">
    <property type="entry name" value="HEPN_AbiU2"/>
</dbReference>
<feature type="domain" description="HEPN AbiU2-like" evidence="1">
    <location>
        <begin position="28"/>
        <end position="185"/>
    </location>
</feature>
<dbReference type="Proteomes" id="UP000295142">
    <property type="component" value="Unassembled WGS sequence"/>
</dbReference>
<evidence type="ECO:0000313" key="3">
    <source>
        <dbReference type="Proteomes" id="UP000295142"/>
    </source>
</evidence>
<dbReference type="Pfam" id="PF18734">
    <property type="entry name" value="HEPN_AbiU2"/>
    <property type="match status" value="1"/>
</dbReference>
<dbReference type="AlphaFoldDB" id="A0A4R2KM23"/>
<protein>
    <recommendedName>
        <fullName evidence="1">HEPN AbiU2-like domain-containing protein</fullName>
    </recommendedName>
</protein>
<proteinExistence type="predicted"/>
<reference evidence="2 3" key="1">
    <citation type="submission" date="2019-03" db="EMBL/GenBank/DDBJ databases">
        <title>Genomic Encyclopedia of Type Strains, Phase IV (KMG-IV): sequencing the most valuable type-strain genomes for metagenomic binning, comparative biology and taxonomic classification.</title>
        <authorList>
            <person name="Goeker M."/>
        </authorList>
    </citation>
    <scope>NUCLEOTIDE SEQUENCE [LARGE SCALE GENOMIC DNA]</scope>
    <source>
        <strain evidence="2 3">DSM 4868</strain>
    </source>
</reference>
<evidence type="ECO:0000259" key="1">
    <source>
        <dbReference type="Pfam" id="PF18734"/>
    </source>
</evidence>
<sequence length="250" mass="28034">MPRPGPRPASTSCCVTDGPDNALNVATRHFDYFWGECQRLGRVYWTLHELYFGEPETSVPLLNKLAPGLFSEMLEVYSERLHLGIARLTDGKEARTKSGPRRNLSAHGVVAAFQDAGLPAEVEGHLADMLSRFRKDQDLEILRHWHIAHLDAEVIINGQPLSVPSLNSLNDFFVVLQQFIETASESLGRPVTEAVFLVNVTGYSERLLIWLDALDFANASDEAIRFMNRNTLPPCFRPSRKINLPPRGGR</sequence>
<keyword evidence="3" id="KW-1185">Reference proteome</keyword>
<dbReference type="EMBL" id="SLWW01000002">
    <property type="protein sequence ID" value="TCO73597.1"/>
    <property type="molecule type" value="Genomic_DNA"/>
</dbReference>
<comment type="caution">
    <text evidence="2">The sequence shown here is derived from an EMBL/GenBank/DDBJ whole genome shotgun (WGS) entry which is preliminary data.</text>
</comment>
<name>A0A4R2KM23_9RHOB</name>